<keyword evidence="12" id="KW-1185">Reference proteome</keyword>
<dbReference type="Pfam" id="PF00246">
    <property type="entry name" value="Peptidase_M14"/>
    <property type="match status" value="1"/>
</dbReference>
<comment type="cofactor">
    <cofactor evidence="1">
        <name>Zn(2+)</name>
        <dbReference type="ChEBI" id="CHEBI:29105"/>
    </cofactor>
</comment>
<dbReference type="SMART" id="SM00257">
    <property type="entry name" value="LysM"/>
    <property type="match status" value="2"/>
</dbReference>
<dbReference type="SMART" id="SM00631">
    <property type="entry name" value="Zn_pept"/>
    <property type="match status" value="1"/>
</dbReference>
<dbReference type="PROSITE" id="PS51782">
    <property type="entry name" value="LYSM"/>
    <property type="match status" value="2"/>
</dbReference>
<dbReference type="CDD" id="cd00118">
    <property type="entry name" value="LysM"/>
    <property type="match status" value="2"/>
</dbReference>
<dbReference type="KEGG" id="hcv:FTV88_2267"/>
<protein>
    <submittedName>
        <fullName evidence="11">Gamma-D-glutamyl-L-diamino acid endopeptidase 1 LysM</fullName>
        <ecNumber evidence="11">3.4.19.11</ecNumber>
    </submittedName>
</protein>
<dbReference type="InterPro" id="IPR000834">
    <property type="entry name" value="Peptidase_M14"/>
</dbReference>
<evidence type="ECO:0000259" key="10">
    <source>
        <dbReference type="PROSITE" id="PS52035"/>
    </source>
</evidence>
<evidence type="ECO:0000256" key="8">
    <source>
        <dbReference type="PROSITE-ProRule" id="PRU01379"/>
    </source>
</evidence>
<dbReference type="EMBL" id="CP045875">
    <property type="protein sequence ID" value="QGG48365.1"/>
    <property type="molecule type" value="Genomic_DNA"/>
</dbReference>
<dbReference type="Gene3D" id="3.40.630.10">
    <property type="entry name" value="Zn peptidases"/>
    <property type="match status" value="1"/>
</dbReference>
<keyword evidence="7" id="KW-0482">Metalloprotease</keyword>
<dbReference type="CDD" id="cd06229">
    <property type="entry name" value="M14_Endopeptidase_I"/>
    <property type="match status" value="1"/>
</dbReference>
<proteinExistence type="inferred from homology"/>
<dbReference type="PANTHER" id="PTHR11705">
    <property type="entry name" value="PROTEASE FAMILY M14 CARBOXYPEPTIDASE A,B"/>
    <property type="match status" value="1"/>
</dbReference>
<evidence type="ECO:0000259" key="9">
    <source>
        <dbReference type="PROSITE" id="PS51782"/>
    </source>
</evidence>
<dbReference type="EC" id="3.4.19.11" evidence="11"/>
<keyword evidence="6" id="KW-0862">Zinc</keyword>
<organism evidence="11 12">
    <name type="scientific">Heliorestis convoluta</name>
    <dbReference type="NCBI Taxonomy" id="356322"/>
    <lineage>
        <taxon>Bacteria</taxon>
        <taxon>Bacillati</taxon>
        <taxon>Bacillota</taxon>
        <taxon>Clostridia</taxon>
        <taxon>Eubacteriales</taxon>
        <taxon>Heliobacteriaceae</taxon>
        <taxon>Heliorestis</taxon>
    </lineage>
</organism>
<dbReference type="InterPro" id="IPR036779">
    <property type="entry name" value="LysM_dom_sf"/>
</dbReference>
<dbReference type="GO" id="GO:0008270">
    <property type="term" value="F:zinc ion binding"/>
    <property type="evidence" value="ECO:0007669"/>
    <property type="project" value="InterPro"/>
</dbReference>
<evidence type="ECO:0000313" key="12">
    <source>
        <dbReference type="Proteomes" id="UP000366051"/>
    </source>
</evidence>
<feature type="domain" description="LysM" evidence="9">
    <location>
        <begin position="1"/>
        <end position="46"/>
    </location>
</feature>
<gene>
    <name evidence="11" type="ORF">FTV88_2267</name>
</gene>
<dbReference type="GO" id="GO:0005615">
    <property type="term" value="C:extracellular space"/>
    <property type="evidence" value="ECO:0007669"/>
    <property type="project" value="TreeGrafter"/>
</dbReference>
<evidence type="ECO:0000256" key="2">
    <source>
        <dbReference type="ARBA" id="ARBA00005988"/>
    </source>
</evidence>
<dbReference type="SUPFAM" id="SSF54106">
    <property type="entry name" value="LysM domain"/>
    <property type="match status" value="1"/>
</dbReference>
<sequence length="397" mass="45191">MKVLVRRGDSLWYYSQLFALPLRLIIDSNRAIVDPNRLTLGQEVKIPGYRALPYTIAAGDTFWHISQRIGIPLDALYLLNLPVRPEALQIGQIIYLPQRVTAPVVEGQRNYDYRAMMEDLQRLVEIYPFMMYETVGRSVMGKAIPEIRVGAGDKRVHFNGSFHAQEWITTPILMQTLNEYVLALTNGRPIRGLVMAPYYEDVLLSMVPMVNPDGVDLVIRGAPAEEPYRTFVLALNEGRTDFSNWRANIRGVDLNNQFPALWQREAVRKPPLPAPSDYPGEAPLTEPEAIAMADLTERSDFDRVLAYHTQGKVIFWGFQGLEPPASEAIVNEFARVSGYVPIRYVDSYAGYKDWFIQQWRRPGFTVELGRGVNPLPIAQFDEIYEESLGIFLASLYM</sequence>
<dbReference type="GO" id="GO:0004181">
    <property type="term" value="F:metallocarboxypeptidase activity"/>
    <property type="evidence" value="ECO:0007669"/>
    <property type="project" value="InterPro"/>
</dbReference>
<comment type="similarity">
    <text evidence="2 8">Belongs to the peptidase M14 family.</text>
</comment>
<dbReference type="PROSITE" id="PS52035">
    <property type="entry name" value="PEPTIDASE_M14"/>
    <property type="match status" value="1"/>
</dbReference>
<dbReference type="InterPro" id="IPR057246">
    <property type="entry name" value="CARBOXYPEPT_ZN_1"/>
</dbReference>
<dbReference type="Proteomes" id="UP000366051">
    <property type="component" value="Chromosome"/>
</dbReference>
<evidence type="ECO:0000256" key="3">
    <source>
        <dbReference type="ARBA" id="ARBA00022670"/>
    </source>
</evidence>
<evidence type="ECO:0000313" key="11">
    <source>
        <dbReference type="EMBL" id="QGG48365.1"/>
    </source>
</evidence>
<dbReference type="Gene3D" id="3.10.350.10">
    <property type="entry name" value="LysM domain"/>
    <property type="match status" value="2"/>
</dbReference>
<dbReference type="SUPFAM" id="SSF53187">
    <property type="entry name" value="Zn-dependent exopeptidases"/>
    <property type="match status" value="1"/>
</dbReference>
<evidence type="ECO:0000256" key="4">
    <source>
        <dbReference type="ARBA" id="ARBA00022723"/>
    </source>
</evidence>
<dbReference type="AlphaFoldDB" id="A0A5Q2N741"/>
<dbReference type="InterPro" id="IPR034274">
    <property type="entry name" value="ENP1_M14_CPD"/>
</dbReference>
<keyword evidence="3" id="KW-0645">Protease</keyword>
<accession>A0A5Q2N741</accession>
<feature type="domain" description="Peptidase M14" evidence="10">
    <location>
        <begin position="109"/>
        <end position="395"/>
    </location>
</feature>
<dbReference type="PROSITE" id="PS00132">
    <property type="entry name" value="CARBOXYPEPT_ZN_1"/>
    <property type="match status" value="1"/>
</dbReference>
<dbReference type="RefSeq" id="WP_153725560.1">
    <property type="nucleotide sequence ID" value="NZ_CP045875.1"/>
</dbReference>
<name>A0A5Q2N741_9FIRM</name>
<dbReference type="PANTHER" id="PTHR11705:SF143">
    <property type="entry name" value="SLL0236 PROTEIN"/>
    <property type="match status" value="1"/>
</dbReference>
<dbReference type="OrthoDB" id="9811296at2"/>
<dbReference type="Pfam" id="PF01476">
    <property type="entry name" value="LysM"/>
    <property type="match status" value="2"/>
</dbReference>
<feature type="active site" description="Proton donor/acceptor" evidence="8">
    <location>
        <position position="367"/>
    </location>
</feature>
<keyword evidence="5 11" id="KW-0378">Hydrolase</keyword>
<evidence type="ECO:0000256" key="1">
    <source>
        <dbReference type="ARBA" id="ARBA00001947"/>
    </source>
</evidence>
<evidence type="ECO:0000256" key="5">
    <source>
        <dbReference type="ARBA" id="ARBA00022801"/>
    </source>
</evidence>
<keyword evidence="4" id="KW-0479">Metal-binding</keyword>
<dbReference type="GO" id="GO:0006508">
    <property type="term" value="P:proteolysis"/>
    <property type="evidence" value="ECO:0007669"/>
    <property type="project" value="UniProtKB-KW"/>
</dbReference>
<dbReference type="InterPro" id="IPR018392">
    <property type="entry name" value="LysM"/>
</dbReference>
<feature type="domain" description="LysM" evidence="9">
    <location>
        <begin position="52"/>
        <end position="96"/>
    </location>
</feature>
<evidence type="ECO:0000256" key="7">
    <source>
        <dbReference type="ARBA" id="ARBA00023049"/>
    </source>
</evidence>
<reference evidence="12" key="1">
    <citation type="submission" date="2019-11" db="EMBL/GenBank/DDBJ databases">
        <title>Genome sequence of Heliorestis convoluta strain HH, an alkaliphilic and minimalistic phototrophic bacterium from a soda lake in Egypt.</title>
        <authorList>
            <person name="Dewey E.D."/>
            <person name="Stokes L.M."/>
            <person name="Burchell B.M."/>
            <person name="Shaffer K.N."/>
            <person name="Huntington A.M."/>
            <person name="Baker J.M."/>
            <person name="Nadendla S."/>
            <person name="Giglio M.G."/>
            <person name="Touchman J.W."/>
            <person name="Blankenship R.E."/>
            <person name="Madigan M.T."/>
            <person name="Sattley W.M."/>
        </authorList>
    </citation>
    <scope>NUCLEOTIDE SEQUENCE [LARGE SCALE GENOMIC DNA]</scope>
    <source>
        <strain evidence="12">HH</strain>
    </source>
</reference>
<evidence type="ECO:0000256" key="6">
    <source>
        <dbReference type="ARBA" id="ARBA00022833"/>
    </source>
</evidence>